<organism evidence="2">
    <name type="scientific">Picea sitchensis</name>
    <name type="common">Sitka spruce</name>
    <name type="synonym">Pinus sitchensis</name>
    <dbReference type="NCBI Taxonomy" id="3332"/>
    <lineage>
        <taxon>Eukaryota</taxon>
        <taxon>Viridiplantae</taxon>
        <taxon>Streptophyta</taxon>
        <taxon>Embryophyta</taxon>
        <taxon>Tracheophyta</taxon>
        <taxon>Spermatophyta</taxon>
        <taxon>Pinopsida</taxon>
        <taxon>Pinidae</taxon>
        <taxon>Conifers I</taxon>
        <taxon>Pinales</taxon>
        <taxon>Pinaceae</taxon>
        <taxon>Picea</taxon>
    </lineage>
</organism>
<feature type="compositionally biased region" description="Basic and acidic residues" evidence="1">
    <location>
        <begin position="378"/>
        <end position="394"/>
    </location>
</feature>
<dbReference type="InterPro" id="IPR019341">
    <property type="entry name" value="Alpha/Gamma-adaptin-bd_p34"/>
</dbReference>
<dbReference type="GO" id="GO:0005525">
    <property type="term" value="F:GTP binding"/>
    <property type="evidence" value="ECO:0007669"/>
    <property type="project" value="InterPro"/>
</dbReference>
<feature type="region of interest" description="Disordered" evidence="1">
    <location>
        <begin position="371"/>
        <end position="394"/>
    </location>
</feature>
<evidence type="ECO:0000256" key="1">
    <source>
        <dbReference type="SAM" id="MobiDB-lite"/>
    </source>
</evidence>
<dbReference type="InterPro" id="IPR001806">
    <property type="entry name" value="Small_GTPase"/>
</dbReference>
<dbReference type="PANTHER" id="PTHR14659">
    <property type="entry name" value="ALPHA- AND GAMMA-ADAPTIN-BINDING PROTEIN P34"/>
    <property type="match status" value="1"/>
</dbReference>
<accession>A9NUW6</accession>
<dbReference type="AlphaFoldDB" id="A9NUW6"/>
<dbReference type="EMBL" id="EF085119">
    <property type="protein sequence ID" value="ABK24427.1"/>
    <property type="molecule type" value="mRNA"/>
</dbReference>
<dbReference type="Gene3D" id="3.40.50.300">
    <property type="entry name" value="P-loop containing nucleotide triphosphate hydrolases"/>
    <property type="match status" value="1"/>
</dbReference>
<name>A9NUW6_PICSI</name>
<feature type="compositionally biased region" description="Polar residues" evidence="1">
    <location>
        <begin position="10"/>
        <end position="27"/>
    </location>
</feature>
<dbReference type="PANTHER" id="PTHR14659:SF1">
    <property type="entry name" value="ALPHA- AND GAMMA-ADAPTIN-BINDING PROTEIN P34"/>
    <property type="match status" value="1"/>
</dbReference>
<reference evidence="2" key="1">
    <citation type="journal article" date="2008" name="BMC Genomics">
        <title>A conifer genomics resource of 200,000 spruce (Picea spp.) ESTs and 6,464 high-quality, sequence-finished full-length cDNAs for Sitka spruce (Picea sitchensis).</title>
        <authorList>
            <person name="Ralph S.G."/>
            <person name="Chun H.J."/>
            <person name="Kolosova N."/>
            <person name="Cooper D."/>
            <person name="Oddy C."/>
            <person name="Ritland C.E."/>
            <person name="Kirkpatrick R."/>
            <person name="Moore R."/>
            <person name="Barber S."/>
            <person name="Holt R.A."/>
            <person name="Jones S.J."/>
            <person name="Marra M.A."/>
            <person name="Douglas C.J."/>
            <person name="Ritland K."/>
            <person name="Bohlmann J."/>
        </authorList>
    </citation>
    <scope>NUCLEOTIDE SEQUENCE</scope>
    <source>
        <tissue evidence="2">Bark</tissue>
    </source>
</reference>
<dbReference type="Pfam" id="PF10199">
    <property type="entry name" value="Adaptin_binding"/>
    <property type="match status" value="1"/>
</dbReference>
<feature type="region of interest" description="Disordered" evidence="1">
    <location>
        <begin position="1"/>
        <end position="27"/>
    </location>
</feature>
<dbReference type="SUPFAM" id="SSF52540">
    <property type="entry name" value="P-loop containing nucleoside triphosphate hydrolases"/>
    <property type="match status" value="1"/>
</dbReference>
<evidence type="ECO:0000313" key="2">
    <source>
        <dbReference type="EMBL" id="ABK24427.1"/>
    </source>
</evidence>
<protein>
    <submittedName>
        <fullName evidence="2">Uncharacterized protein</fullName>
    </submittedName>
</protein>
<dbReference type="Pfam" id="PF00071">
    <property type="entry name" value="Ras"/>
    <property type="match status" value="1"/>
</dbReference>
<sequence>MGIEIPDEQNGVQYGQPEQQEDGSLSSRPSIFVVGSPNVGKHAILTRLVSLDAEEITLSSSEITCHGWTIDTKYYTADVCVWMAHLCEKTSEHARSLSKHCDALVMVFDLSNPSSFEVLQDWVSEVDLHKFEILLCIGNKADLLPSHPSHAEYRRKLQKCGESSSDPHPEFWNYGIDRSEGCGLLNEDEETSEEIQRSCLEWCNQNNIEYIEACAINDRFDKCLSINGDSQGINRIQEALYAHMWPGMVIKSQSKLAGIPVSPKKEEFSDDDSEYEIEYELLSNGSAEPWDGVEDPWVAVNNGTQDIHVTDERENIQESQNVPVEQSSEIQVQKQDACTSILQRNGSVSQTSVLSVHDENHSEATTSLISSITEQGESEERTECSVEDAETRERREHTFDDLEQLMHEMARMRENLRLMPDPLRKEMAGRLAMKMASVFSDDEENEDLD</sequence>
<proteinExistence type="evidence at transcript level"/>
<dbReference type="GO" id="GO:0003924">
    <property type="term" value="F:GTPase activity"/>
    <property type="evidence" value="ECO:0007669"/>
    <property type="project" value="InterPro"/>
</dbReference>
<dbReference type="InterPro" id="IPR027417">
    <property type="entry name" value="P-loop_NTPase"/>
</dbReference>